<dbReference type="EMBL" id="KZ825146">
    <property type="protein sequence ID" value="PYI18265.1"/>
    <property type="molecule type" value="Genomic_DNA"/>
</dbReference>
<sequence length="137" mass="15450">MCQSSNDSRIVEPSKKREGLPVARSAGWWKDSKSDPCMSTPSCIHTHTFTHQACYWVGSRPSSLSPVSSECRHDSAVILGSQTNAKLAVAELGRFVYAGQLSDLVFILCFWFWFLLLIKCYEGPDGTCSNRERTYRY</sequence>
<gene>
    <name evidence="2" type="ORF">BO99DRAFT_474405</name>
</gene>
<keyword evidence="3" id="KW-1185">Reference proteome</keyword>
<name>A0A2V5H2T7_ASPV1</name>
<dbReference type="AlphaFoldDB" id="A0A2V5H2T7"/>
<dbReference type="Proteomes" id="UP000249829">
    <property type="component" value="Unassembled WGS sequence"/>
</dbReference>
<organism evidence="2 3">
    <name type="scientific">Aspergillus violaceofuscus (strain CBS 115571)</name>
    <dbReference type="NCBI Taxonomy" id="1450538"/>
    <lineage>
        <taxon>Eukaryota</taxon>
        <taxon>Fungi</taxon>
        <taxon>Dikarya</taxon>
        <taxon>Ascomycota</taxon>
        <taxon>Pezizomycotina</taxon>
        <taxon>Eurotiomycetes</taxon>
        <taxon>Eurotiomycetidae</taxon>
        <taxon>Eurotiales</taxon>
        <taxon>Aspergillaceae</taxon>
        <taxon>Aspergillus</taxon>
    </lineage>
</organism>
<keyword evidence="1" id="KW-0812">Transmembrane</keyword>
<keyword evidence="1" id="KW-1133">Transmembrane helix</keyword>
<accession>A0A2V5H2T7</accession>
<reference evidence="2 3" key="1">
    <citation type="submission" date="2018-02" db="EMBL/GenBank/DDBJ databases">
        <title>The genomes of Aspergillus section Nigri reveals drivers in fungal speciation.</title>
        <authorList>
            <consortium name="DOE Joint Genome Institute"/>
            <person name="Vesth T.C."/>
            <person name="Nybo J."/>
            <person name="Theobald S."/>
            <person name="Brandl J."/>
            <person name="Frisvad J.C."/>
            <person name="Nielsen K.F."/>
            <person name="Lyhne E.K."/>
            <person name="Kogle M.E."/>
            <person name="Kuo A."/>
            <person name="Riley R."/>
            <person name="Clum A."/>
            <person name="Nolan M."/>
            <person name="Lipzen A."/>
            <person name="Salamov A."/>
            <person name="Henrissat B."/>
            <person name="Wiebenga A."/>
            <person name="De vries R.P."/>
            <person name="Grigoriev I.V."/>
            <person name="Mortensen U.H."/>
            <person name="Andersen M.R."/>
            <person name="Baker S.E."/>
        </authorList>
    </citation>
    <scope>NUCLEOTIDE SEQUENCE [LARGE SCALE GENOMIC DNA]</scope>
    <source>
        <strain evidence="2 3">CBS 115571</strain>
    </source>
</reference>
<evidence type="ECO:0000256" key="1">
    <source>
        <dbReference type="SAM" id="Phobius"/>
    </source>
</evidence>
<keyword evidence="1" id="KW-0472">Membrane</keyword>
<evidence type="ECO:0000313" key="3">
    <source>
        <dbReference type="Proteomes" id="UP000249829"/>
    </source>
</evidence>
<feature type="transmembrane region" description="Helical" evidence="1">
    <location>
        <begin position="95"/>
        <end position="118"/>
    </location>
</feature>
<proteinExistence type="predicted"/>
<evidence type="ECO:0000313" key="2">
    <source>
        <dbReference type="EMBL" id="PYI18265.1"/>
    </source>
</evidence>
<protein>
    <submittedName>
        <fullName evidence="2">Uncharacterized protein</fullName>
    </submittedName>
</protein>